<comment type="function">
    <text evidence="13">Mediates sugar transport across membranes.</text>
</comment>
<feature type="transmembrane region" description="Helical" evidence="13">
    <location>
        <begin position="161"/>
        <end position="182"/>
    </location>
</feature>
<evidence type="ECO:0000256" key="5">
    <source>
        <dbReference type="ARBA" id="ARBA00022475"/>
    </source>
</evidence>
<keyword evidence="10" id="KW-0333">Golgi apparatus</keyword>
<name>A0A238BWU5_9BILA</name>
<keyword evidence="7 13" id="KW-0812">Transmembrane</keyword>
<feature type="transmembrane region" description="Helical" evidence="13">
    <location>
        <begin position="100"/>
        <end position="120"/>
    </location>
</feature>
<feature type="transmembrane region" description="Helical" evidence="13">
    <location>
        <begin position="74"/>
        <end position="93"/>
    </location>
</feature>
<evidence type="ECO:0000256" key="12">
    <source>
        <dbReference type="ARBA" id="ARBA00055578"/>
    </source>
</evidence>
<gene>
    <name evidence="14" type="ORF">X798_03805</name>
</gene>
<evidence type="ECO:0000256" key="1">
    <source>
        <dbReference type="ARBA" id="ARBA00004651"/>
    </source>
</evidence>
<dbReference type="EMBL" id="KZ269997">
    <property type="protein sequence ID" value="OZC09058.1"/>
    <property type="molecule type" value="Genomic_DNA"/>
</dbReference>
<evidence type="ECO:0000313" key="15">
    <source>
        <dbReference type="Proteomes" id="UP000242913"/>
    </source>
</evidence>
<proteinExistence type="inferred from homology"/>
<reference evidence="14 15" key="1">
    <citation type="submission" date="2015-12" db="EMBL/GenBank/DDBJ databases">
        <title>Draft genome of the nematode, Onchocerca flexuosa.</title>
        <authorList>
            <person name="Mitreva M."/>
        </authorList>
    </citation>
    <scope>NUCLEOTIDE SEQUENCE [LARGE SCALE GENOMIC DNA]</scope>
    <source>
        <strain evidence="14">Red Deer</strain>
    </source>
</reference>
<dbReference type="Proteomes" id="UP000242913">
    <property type="component" value="Unassembled WGS sequence"/>
</dbReference>
<dbReference type="FunFam" id="1.20.1280.290:FF:000004">
    <property type="entry name" value="Sugar transporter SWEET"/>
    <property type="match status" value="1"/>
</dbReference>
<evidence type="ECO:0000256" key="13">
    <source>
        <dbReference type="RuleBase" id="RU910715"/>
    </source>
</evidence>
<dbReference type="PANTHER" id="PTHR10791:SF43">
    <property type="entry name" value="SUGAR TRANSPORTER SWEET-RELATED"/>
    <property type="match status" value="1"/>
</dbReference>
<feature type="transmembrane region" description="Helical" evidence="13">
    <location>
        <begin position="45"/>
        <end position="62"/>
    </location>
</feature>
<accession>A0A238BWU5</accession>
<feature type="transmembrane region" description="Helical" evidence="13">
    <location>
        <begin position="126"/>
        <end position="149"/>
    </location>
</feature>
<keyword evidence="9 13" id="KW-1133">Transmembrane helix</keyword>
<dbReference type="Gene3D" id="1.20.1280.290">
    <property type="match status" value="2"/>
</dbReference>
<dbReference type="Pfam" id="PF03083">
    <property type="entry name" value="MtN3_slv"/>
    <property type="match status" value="2"/>
</dbReference>
<dbReference type="InterPro" id="IPR004316">
    <property type="entry name" value="SWEET_rpt"/>
</dbReference>
<dbReference type="GO" id="GO:0000139">
    <property type="term" value="C:Golgi membrane"/>
    <property type="evidence" value="ECO:0007669"/>
    <property type="project" value="UniProtKB-SubCell"/>
</dbReference>
<evidence type="ECO:0000313" key="14">
    <source>
        <dbReference type="EMBL" id="OZC09058.1"/>
    </source>
</evidence>
<sequence length="316" mass="35588">MFTEFFRNLTLLKCLSVSAFITTVMLFFCGIPICVNIWKRRSTKDISAVPFLMGVLGAAYWLRYGLIKMDYTMIAVNIFAATLMGIYLTFYYFMTEKKLWISIEVCAVIFLISLMLLLVQLFGHGIIHPLGFTCMTFNILNFGAPLAGLKVVLRQRNCETLPLPLCIANLLVSSQWALYGVLISDIYIIIPNAIGMILAMIQIALFLVFPMKQGRLSLVQRCFGPSCCAIAASPPSSDENEKLKNAYKQEKNSLLSSNRESIQIAGCEQKSLIIDEMKPKKSLFNHAIKSNEIKNKLMDSELNKNESEKQNDIEAN</sequence>
<evidence type="ECO:0000256" key="8">
    <source>
        <dbReference type="ARBA" id="ARBA00022737"/>
    </source>
</evidence>
<dbReference type="PANTHER" id="PTHR10791">
    <property type="entry name" value="RAG1-ACTIVATING PROTEIN 1"/>
    <property type="match status" value="1"/>
</dbReference>
<dbReference type="AlphaFoldDB" id="A0A238BWU5"/>
<comment type="subcellular location">
    <subcellularLocation>
        <location evidence="1 13">Cell membrane</location>
        <topology evidence="1 13">Multi-pass membrane protein</topology>
    </subcellularLocation>
    <subcellularLocation>
        <location evidence="2">Golgi apparatus membrane</location>
        <topology evidence="2">Multi-pass membrane protein</topology>
    </subcellularLocation>
</comment>
<evidence type="ECO:0000256" key="11">
    <source>
        <dbReference type="ARBA" id="ARBA00023136"/>
    </source>
</evidence>
<evidence type="ECO:0000256" key="9">
    <source>
        <dbReference type="ARBA" id="ARBA00022989"/>
    </source>
</evidence>
<protein>
    <recommendedName>
        <fullName evidence="13">Sugar transporter SWEET</fullName>
    </recommendedName>
</protein>
<evidence type="ECO:0000256" key="3">
    <source>
        <dbReference type="ARBA" id="ARBA00007809"/>
    </source>
</evidence>
<organism evidence="14 15">
    <name type="scientific">Onchocerca flexuosa</name>
    <dbReference type="NCBI Taxonomy" id="387005"/>
    <lineage>
        <taxon>Eukaryota</taxon>
        <taxon>Metazoa</taxon>
        <taxon>Ecdysozoa</taxon>
        <taxon>Nematoda</taxon>
        <taxon>Chromadorea</taxon>
        <taxon>Rhabditida</taxon>
        <taxon>Spirurina</taxon>
        <taxon>Spiruromorpha</taxon>
        <taxon>Filarioidea</taxon>
        <taxon>Onchocercidae</taxon>
        <taxon>Onchocerca</taxon>
    </lineage>
</organism>
<evidence type="ECO:0000256" key="2">
    <source>
        <dbReference type="ARBA" id="ARBA00004653"/>
    </source>
</evidence>
<keyword evidence="15" id="KW-1185">Reference proteome</keyword>
<dbReference type="GO" id="GO:0051119">
    <property type="term" value="F:sugar transmembrane transporter activity"/>
    <property type="evidence" value="ECO:0007669"/>
    <property type="project" value="InterPro"/>
</dbReference>
<keyword evidence="5" id="KW-1003">Cell membrane</keyword>
<keyword evidence="6 13" id="KW-0762">Sugar transport</keyword>
<feature type="transmembrane region" description="Helical" evidence="13">
    <location>
        <begin position="188"/>
        <end position="209"/>
    </location>
</feature>
<keyword evidence="4 13" id="KW-0813">Transport</keyword>
<evidence type="ECO:0000256" key="4">
    <source>
        <dbReference type="ARBA" id="ARBA00022448"/>
    </source>
</evidence>
<dbReference type="OrthoDB" id="409725at2759"/>
<comment type="function">
    <text evidence="12">Mediates both low-affinity uptake and efflux of sugar across the membrane.</text>
</comment>
<evidence type="ECO:0000256" key="7">
    <source>
        <dbReference type="ARBA" id="ARBA00022692"/>
    </source>
</evidence>
<evidence type="ECO:0000256" key="10">
    <source>
        <dbReference type="ARBA" id="ARBA00023034"/>
    </source>
</evidence>
<dbReference type="InterPro" id="IPR047664">
    <property type="entry name" value="SWEET"/>
</dbReference>
<feature type="transmembrane region" description="Helical" evidence="13">
    <location>
        <begin position="15"/>
        <end position="38"/>
    </location>
</feature>
<evidence type="ECO:0000256" key="6">
    <source>
        <dbReference type="ARBA" id="ARBA00022597"/>
    </source>
</evidence>
<comment type="similarity">
    <text evidence="3 13">Belongs to the SWEET sugar transporter family.</text>
</comment>
<dbReference type="FunFam" id="1.20.1280.290:FF:000010">
    <property type="entry name" value="Sugar transporter SWEET"/>
    <property type="match status" value="1"/>
</dbReference>
<keyword evidence="8" id="KW-0677">Repeat</keyword>
<keyword evidence="11 13" id="KW-0472">Membrane</keyword>
<dbReference type="GO" id="GO:0005886">
    <property type="term" value="C:plasma membrane"/>
    <property type="evidence" value="ECO:0007669"/>
    <property type="project" value="UniProtKB-SubCell"/>
</dbReference>